<accession>A0A0G4GMT2</accession>
<gene>
    <name evidence="1" type="ORF">Vbra_22343</name>
</gene>
<dbReference type="AlphaFoldDB" id="A0A0G4GMT2"/>
<name>A0A0G4GMT2_VITBC</name>
<protein>
    <submittedName>
        <fullName evidence="1">Uncharacterized protein</fullName>
    </submittedName>
</protein>
<dbReference type="VEuPathDB" id="CryptoDB:Vbra_22343"/>
<dbReference type="Proteomes" id="UP000041254">
    <property type="component" value="Unassembled WGS sequence"/>
</dbReference>
<organism evidence="1 2">
    <name type="scientific">Vitrella brassicaformis (strain CCMP3155)</name>
    <dbReference type="NCBI Taxonomy" id="1169540"/>
    <lineage>
        <taxon>Eukaryota</taxon>
        <taxon>Sar</taxon>
        <taxon>Alveolata</taxon>
        <taxon>Colpodellida</taxon>
        <taxon>Vitrellaceae</taxon>
        <taxon>Vitrella</taxon>
    </lineage>
</organism>
<dbReference type="PhylomeDB" id="A0A0G4GMT2"/>
<dbReference type="EMBL" id="CDMY01000722">
    <property type="protein sequence ID" value="CEM31511.1"/>
    <property type="molecule type" value="Genomic_DNA"/>
</dbReference>
<evidence type="ECO:0000313" key="2">
    <source>
        <dbReference type="Proteomes" id="UP000041254"/>
    </source>
</evidence>
<evidence type="ECO:0000313" key="1">
    <source>
        <dbReference type="EMBL" id="CEM31511.1"/>
    </source>
</evidence>
<sequence length="151" mass="16481">MPREVPKVAFGAAVGAEDRIGVLEALAGEREVYRVYVGDEEEPVSLTQGGAFDGWGSNNLPSIRTVHVHMSVPDEVEDTVAGELIRDGLTSLLDCSVQGLQQVLLWLPEGHDDLGDAIRQCLHSRVGDFDITFEPDGPWVTGIEMRAIRRS</sequence>
<reference evidence="1 2" key="1">
    <citation type="submission" date="2014-11" db="EMBL/GenBank/DDBJ databases">
        <authorList>
            <person name="Zhu J."/>
            <person name="Qi W."/>
            <person name="Song R."/>
        </authorList>
    </citation>
    <scope>NUCLEOTIDE SEQUENCE [LARGE SCALE GENOMIC DNA]</scope>
</reference>
<keyword evidence="2" id="KW-1185">Reference proteome</keyword>
<dbReference type="InParanoid" id="A0A0G4GMT2"/>
<proteinExistence type="predicted"/>